<accession>A0A0N1IHP9</accession>
<proteinExistence type="predicted"/>
<gene>
    <name evidence="2" type="ORF">RR48_01313</name>
</gene>
<feature type="compositionally biased region" description="Polar residues" evidence="1">
    <location>
        <begin position="285"/>
        <end position="294"/>
    </location>
</feature>
<dbReference type="Proteomes" id="UP000053240">
    <property type="component" value="Unassembled WGS sequence"/>
</dbReference>
<feature type="region of interest" description="Disordered" evidence="1">
    <location>
        <begin position="200"/>
        <end position="354"/>
    </location>
</feature>
<dbReference type="AlphaFoldDB" id="A0A0N1IHP9"/>
<evidence type="ECO:0000313" key="2">
    <source>
        <dbReference type="EMBL" id="KPJ14374.1"/>
    </source>
</evidence>
<keyword evidence="3" id="KW-1185">Reference proteome</keyword>
<sequence length="939" mass="109085">MDSLIKKAERRKADEENLDLINLKDKKKVTKRAKVEKTINEENETKLGKHEKKALSKVFGLDKNCTYPYLRTVKTEPKTGRDGMVRIEDEIKDVFYEADYIHWDSDTSSDGEDEPYIKKRKVPNLSTLSLKTIFSPRYLGRVRRKRRKVKTEIIPENLTQNKDMFDVVDSFDDVHDLERLNDCSFDQLFGSALQKIVPDVEDNPMEEGSGHKEDNNLKEDSNGDIFSKEGKGDKDVNLSKEEHNSDKEVSLKKEENGIDKENSLNKEENGSDKDDSLSKEENSSNKDVSNQKQDNNINKEENRNNKQDDRLIEEENSSKKENSSLNEAVNGNNEDESIKDLNAKDKDERELTERLDESNIEGINKTNSLSKDTKYISEDKKDQKVISQDNLITNNQIEISNNTNILNSPVKDLNKSNVISQVDKIEDLPEINSKMETEEIIQKTDTQNVEKPKDINNFNQVKHNILCDSDFVNNKSIDPSNEEIVKTDKNEIKTKIESILEDTEKPKSPEISKETIISYKEIPTEIKDEELTDFLTNKEDELITENDLLGERNLNYTELSRDSTEFDGKDINLDENIDKKDINTFNKDTEINNLNIQKDKTEIKADKKDKSENMAEDIMKDILNKVRENTEEYLVNGEKNSEENTLDDQRLMDELDAQIGENIMEKHMDLDDFIVIINASLGNYYQNQEHLNIKENLQLFMQQFYPIDIVVDDNVGDILRETSKKTNKTSRFFSYFFGTTTTPTTTRDPRISGFLYELKSILETLDRVGEKLSHVIRFISSINRNFLPRSLKIRIRDRVKRENTDKISEVQSNVTDKINIQLKNMTEINGRRMHLSNSNLIKAELLNYLEESFNDIEENVESLKRFKQLLFINVPYKVGYILTNLAVNLRNLKETIRRNEKLWSKEEILNVYDRLKAIQSVITNLLNTSRMYINKEIKK</sequence>
<evidence type="ECO:0000256" key="1">
    <source>
        <dbReference type="SAM" id="MobiDB-lite"/>
    </source>
</evidence>
<protein>
    <submittedName>
        <fullName evidence="2">Uncharacterized protein</fullName>
    </submittedName>
</protein>
<feature type="compositionally biased region" description="Basic and acidic residues" evidence="1">
    <location>
        <begin position="297"/>
        <end position="310"/>
    </location>
</feature>
<dbReference type="EMBL" id="KQ460474">
    <property type="protein sequence ID" value="KPJ14374.1"/>
    <property type="molecule type" value="Genomic_DNA"/>
</dbReference>
<dbReference type="InParanoid" id="A0A0N1IHP9"/>
<dbReference type="STRING" id="76193.A0A0N1IHP9"/>
<organism evidence="2 3">
    <name type="scientific">Papilio machaon</name>
    <name type="common">Old World swallowtail butterfly</name>
    <dbReference type="NCBI Taxonomy" id="76193"/>
    <lineage>
        <taxon>Eukaryota</taxon>
        <taxon>Metazoa</taxon>
        <taxon>Ecdysozoa</taxon>
        <taxon>Arthropoda</taxon>
        <taxon>Hexapoda</taxon>
        <taxon>Insecta</taxon>
        <taxon>Pterygota</taxon>
        <taxon>Neoptera</taxon>
        <taxon>Endopterygota</taxon>
        <taxon>Lepidoptera</taxon>
        <taxon>Glossata</taxon>
        <taxon>Ditrysia</taxon>
        <taxon>Papilionoidea</taxon>
        <taxon>Papilionidae</taxon>
        <taxon>Papilioninae</taxon>
        <taxon>Papilio</taxon>
    </lineage>
</organism>
<feature type="compositionally biased region" description="Basic and acidic residues" evidence="1">
    <location>
        <begin position="208"/>
        <end position="284"/>
    </location>
</feature>
<name>A0A0N1IHP9_PAPMA</name>
<reference evidence="2 3" key="1">
    <citation type="journal article" date="2015" name="Nat. Commun.">
        <title>Outbred genome sequencing and CRISPR/Cas9 gene editing in butterflies.</title>
        <authorList>
            <person name="Li X."/>
            <person name="Fan D."/>
            <person name="Zhang W."/>
            <person name="Liu G."/>
            <person name="Zhang L."/>
            <person name="Zhao L."/>
            <person name="Fang X."/>
            <person name="Chen L."/>
            <person name="Dong Y."/>
            <person name="Chen Y."/>
            <person name="Ding Y."/>
            <person name="Zhao R."/>
            <person name="Feng M."/>
            <person name="Zhu Y."/>
            <person name="Feng Y."/>
            <person name="Jiang X."/>
            <person name="Zhu D."/>
            <person name="Xiang H."/>
            <person name="Feng X."/>
            <person name="Li S."/>
            <person name="Wang J."/>
            <person name="Zhang G."/>
            <person name="Kronforst M.R."/>
            <person name="Wang W."/>
        </authorList>
    </citation>
    <scope>NUCLEOTIDE SEQUENCE [LARGE SCALE GENOMIC DNA]</scope>
    <source>
        <strain evidence="2">Ya'a_city_454_Pm</strain>
        <tissue evidence="2">Whole body</tissue>
    </source>
</reference>
<evidence type="ECO:0000313" key="3">
    <source>
        <dbReference type="Proteomes" id="UP000053240"/>
    </source>
</evidence>
<feature type="compositionally biased region" description="Basic and acidic residues" evidence="1">
    <location>
        <begin position="336"/>
        <end position="354"/>
    </location>
</feature>